<organism evidence="3 4">
    <name type="scientific">Canariomyces notabilis</name>
    <dbReference type="NCBI Taxonomy" id="2074819"/>
    <lineage>
        <taxon>Eukaryota</taxon>
        <taxon>Fungi</taxon>
        <taxon>Dikarya</taxon>
        <taxon>Ascomycota</taxon>
        <taxon>Pezizomycotina</taxon>
        <taxon>Sordariomycetes</taxon>
        <taxon>Sordariomycetidae</taxon>
        <taxon>Sordariales</taxon>
        <taxon>Chaetomiaceae</taxon>
        <taxon>Canariomyces</taxon>
    </lineage>
</organism>
<keyword evidence="4" id="KW-1185">Reference proteome</keyword>
<dbReference type="EMBL" id="MU853336">
    <property type="protein sequence ID" value="KAK4114647.1"/>
    <property type="molecule type" value="Genomic_DNA"/>
</dbReference>
<feature type="transmembrane region" description="Helical" evidence="2">
    <location>
        <begin position="70"/>
        <end position="91"/>
    </location>
</feature>
<evidence type="ECO:0000256" key="2">
    <source>
        <dbReference type="SAM" id="Phobius"/>
    </source>
</evidence>
<comment type="caution">
    <text evidence="3">The sequence shown here is derived from an EMBL/GenBank/DDBJ whole genome shotgun (WGS) entry which is preliminary data.</text>
</comment>
<name>A0AAN6THM9_9PEZI</name>
<dbReference type="GeneID" id="89938839"/>
<feature type="transmembrane region" description="Helical" evidence="2">
    <location>
        <begin position="43"/>
        <end position="63"/>
    </location>
</feature>
<accession>A0AAN6THM9</accession>
<feature type="transmembrane region" description="Helical" evidence="2">
    <location>
        <begin position="97"/>
        <end position="117"/>
    </location>
</feature>
<keyword evidence="2" id="KW-0812">Transmembrane</keyword>
<feature type="region of interest" description="Disordered" evidence="1">
    <location>
        <begin position="140"/>
        <end position="194"/>
    </location>
</feature>
<keyword evidence="2" id="KW-0472">Membrane</keyword>
<evidence type="ECO:0000313" key="3">
    <source>
        <dbReference type="EMBL" id="KAK4114647.1"/>
    </source>
</evidence>
<proteinExistence type="predicted"/>
<feature type="compositionally biased region" description="Basic and acidic residues" evidence="1">
    <location>
        <begin position="157"/>
        <end position="171"/>
    </location>
</feature>
<reference evidence="3" key="1">
    <citation type="journal article" date="2023" name="Mol. Phylogenet. Evol.">
        <title>Genome-scale phylogeny and comparative genomics of the fungal order Sordariales.</title>
        <authorList>
            <person name="Hensen N."/>
            <person name="Bonometti L."/>
            <person name="Westerberg I."/>
            <person name="Brannstrom I.O."/>
            <person name="Guillou S."/>
            <person name="Cros-Aarteil S."/>
            <person name="Calhoun S."/>
            <person name="Haridas S."/>
            <person name="Kuo A."/>
            <person name="Mondo S."/>
            <person name="Pangilinan J."/>
            <person name="Riley R."/>
            <person name="LaButti K."/>
            <person name="Andreopoulos B."/>
            <person name="Lipzen A."/>
            <person name="Chen C."/>
            <person name="Yan M."/>
            <person name="Daum C."/>
            <person name="Ng V."/>
            <person name="Clum A."/>
            <person name="Steindorff A."/>
            <person name="Ohm R.A."/>
            <person name="Martin F."/>
            <person name="Silar P."/>
            <person name="Natvig D.O."/>
            <person name="Lalanne C."/>
            <person name="Gautier V."/>
            <person name="Ament-Velasquez S.L."/>
            <person name="Kruys A."/>
            <person name="Hutchinson M.I."/>
            <person name="Powell A.J."/>
            <person name="Barry K."/>
            <person name="Miller A.N."/>
            <person name="Grigoriev I.V."/>
            <person name="Debuchy R."/>
            <person name="Gladieux P."/>
            <person name="Hiltunen Thoren M."/>
            <person name="Johannesson H."/>
        </authorList>
    </citation>
    <scope>NUCLEOTIDE SEQUENCE</scope>
    <source>
        <strain evidence="3">CBS 508.74</strain>
    </source>
</reference>
<dbReference type="Proteomes" id="UP001302812">
    <property type="component" value="Unassembled WGS sequence"/>
</dbReference>
<reference evidence="3" key="2">
    <citation type="submission" date="2023-05" db="EMBL/GenBank/DDBJ databases">
        <authorList>
            <consortium name="Lawrence Berkeley National Laboratory"/>
            <person name="Steindorff A."/>
            <person name="Hensen N."/>
            <person name="Bonometti L."/>
            <person name="Westerberg I."/>
            <person name="Brannstrom I.O."/>
            <person name="Guillou S."/>
            <person name="Cros-Aarteil S."/>
            <person name="Calhoun S."/>
            <person name="Haridas S."/>
            <person name="Kuo A."/>
            <person name="Mondo S."/>
            <person name="Pangilinan J."/>
            <person name="Riley R."/>
            <person name="Labutti K."/>
            <person name="Andreopoulos B."/>
            <person name="Lipzen A."/>
            <person name="Chen C."/>
            <person name="Yanf M."/>
            <person name="Daum C."/>
            <person name="Ng V."/>
            <person name="Clum A."/>
            <person name="Ohm R."/>
            <person name="Martin F."/>
            <person name="Silar P."/>
            <person name="Natvig D."/>
            <person name="Lalanne C."/>
            <person name="Gautier V."/>
            <person name="Ament-Velasquez S.L."/>
            <person name="Kruys A."/>
            <person name="Hutchinson M.I."/>
            <person name="Powell A.J."/>
            <person name="Barry K."/>
            <person name="Miller A.N."/>
            <person name="Grigoriev I.V."/>
            <person name="Debuchy R."/>
            <person name="Gladieux P."/>
            <person name="Thoren M.H."/>
            <person name="Johannesson H."/>
        </authorList>
    </citation>
    <scope>NUCLEOTIDE SEQUENCE</scope>
    <source>
        <strain evidence="3">CBS 508.74</strain>
    </source>
</reference>
<dbReference type="RefSeq" id="XP_064672217.1">
    <property type="nucleotide sequence ID" value="XM_064814714.1"/>
</dbReference>
<gene>
    <name evidence="3" type="ORF">N656DRAFT_776818</name>
</gene>
<evidence type="ECO:0000256" key="1">
    <source>
        <dbReference type="SAM" id="MobiDB-lite"/>
    </source>
</evidence>
<dbReference type="Pfam" id="PF16015">
    <property type="entry name" value="Promethin"/>
    <property type="match status" value="1"/>
</dbReference>
<keyword evidence="2" id="KW-1133">Transmembrane helix</keyword>
<dbReference type="AlphaFoldDB" id="A0AAN6THM9"/>
<feature type="compositionally biased region" description="Polar residues" evidence="1">
    <location>
        <begin position="140"/>
        <end position="154"/>
    </location>
</feature>
<sequence>MAVSEVAADLFGLTKRQVDRLVPVETREKAYAQTKDFALARPLLFSFILSLTAFTLIPLLLFICFTGSTFLFAAGAALVFSLFWTGVALAILVPTLFITGAIAFCVWAWAIVSFLAVRWAFGVLQGLAVDHAPKRQSQSSLSPVLTIPSPSSWTKIGPDDQIKGRDEKRGGEASAEAGMPPHKHGFAYESVTAS</sequence>
<protein>
    <submittedName>
        <fullName evidence="3">Uncharacterized protein</fullName>
    </submittedName>
</protein>
<evidence type="ECO:0000313" key="4">
    <source>
        <dbReference type="Proteomes" id="UP001302812"/>
    </source>
</evidence>